<evidence type="ECO:0000313" key="2">
    <source>
        <dbReference type="EnsemblProtists" id="EOD41680"/>
    </source>
</evidence>
<reference evidence="3" key="1">
    <citation type="journal article" date="2013" name="Nature">
        <title>Pan genome of the phytoplankton Emiliania underpins its global distribution.</title>
        <authorList>
            <person name="Read B.A."/>
            <person name="Kegel J."/>
            <person name="Klute M.J."/>
            <person name="Kuo A."/>
            <person name="Lefebvre S.C."/>
            <person name="Maumus F."/>
            <person name="Mayer C."/>
            <person name="Miller J."/>
            <person name="Monier A."/>
            <person name="Salamov A."/>
            <person name="Young J."/>
            <person name="Aguilar M."/>
            <person name="Claverie J.M."/>
            <person name="Frickenhaus S."/>
            <person name="Gonzalez K."/>
            <person name="Herman E.K."/>
            <person name="Lin Y.C."/>
            <person name="Napier J."/>
            <person name="Ogata H."/>
            <person name="Sarno A.F."/>
            <person name="Shmutz J."/>
            <person name="Schroeder D."/>
            <person name="de Vargas C."/>
            <person name="Verret F."/>
            <person name="von Dassow P."/>
            <person name="Valentin K."/>
            <person name="Van de Peer Y."/>
            <person name="Wheeler G."/>
            <person name="Dacks J.B."/>
            <person name="Delwiche C.F."/>
            <person name="Dyhrman S.T."/>
            <person name="Glockner G."/>
            <person name="John U."/>
            <person name="Richards T."/>
            <person name="Worden A.Z."/>
            <person name="Zhang X."/>
            <person name="Grigoriev I.V."/>
            <person name="Allen A.E."/>
            <person name="Bidle K."/>
            <person name="Borodovsky M."/>
            <person name="Bowler C."/>
            <person name="Brownlee C."/>
            <person name="Cock J.M."/>
            <person name="Elias M."/>
            <person name="Gladyshev V.N."/>
            <person name="Groth M."/>
            <person name="Guda C."/>
            <person name="Hadaegh A."/>
            <person name="Iglesias-Rodriguez M.D."/>
            <person name="Jenkins J."/>
            <person name="Jones B.M."/>
            <person name="Lawson T."/>
            <person name="Leese F."/>
            <person name="Lindquist E."/>
            <person name="Lobanov A."/>
            <person name="Lomsadze A."/>
            <person name="Malik S.B."/>
            <person name="Marsh M.E."/>
            <person name="Mackinder L."/>
            <person name="Mock T."/>
            <person name="Mueller-Roeber B."/>
            <person name="Pagarete A."/>
            <person name="Parker M."/>
            <person name="Probert I."/>
            <person name="Quesneville H."/>
            <person name="Raines C."/>
            <person name="Rensing S.A."/>
            <person name="Riano-Pachon D.M."/>
            <person name="Richier S."/>
            <person name="Rokitta S."/>
            <person name="Shiraiwa Y."/>
            <person name="Soanes D.M."/>
            <person name="van der Giezen M."/>
            <person name="Wahlund T.M."/>
            <person name="Williams B."/>
            <person name="Wilson W."/>
            <person name="Wolfe G."/>
            <person name="Wurch L.L."/>
        </authorList>
    </citation>
    <scope>NUCLEOTIDE SEQUENCE</scope>
</reference>
<name>A0A0D3L0Z5_EMIH1</name>
<dbReference type="RefSeq" id="XP_005794109.1">
    <property type="nucleotide sequence ID" value="XM_005794052.1"/>
</dbReference>
<feature type="compositionally biased region" description="Low complexity" evidence="1">
    <location>
        <begin position="15"/>
        <end position="33"/>
    </location>
</feature>
<proteinExistence type="predicted"/>
<protein>
    <submittedName>
        <fullName evidence="2">Uncharacterized protein</fullName>
    </submittedName>
</protein>
<organism evidence="2 3">
    <name type="scientific">Emiliania huxleyi (strain CCMP1516)</name>
    <dbReference type="NCBI Taxonomy" id="280463"/>
    <lineage>
        <taxon>Eukaryota</taxon>
        <taxon>Haptista</taxon>
        <taxon>Haptophyta</taxon>
        <taxon>Prymnesiophyceae</taxon>
        <taxon>Isochrysidales</taxon>
        <taxon>Noelaerhabdaceae</taxon>
        <taxon>Emiliania</taxon>
    </lineage>
</organism>
<dbReference type="GeneID" id="17286950"/>
<dbReference type="AlphaFoldDB" id="A0A0D3L0Z5"/>
<feature type="region of interest" description="Disordered" evidence="1">
    <location>
        <begin position="1"/>
        <end position="39"/>
    </location>
</feature>
<dbReference type="Proteomes" id="UP000013827">
    <property type="component" value="Unassembled WGS sequence"/>
</dbReference>
<sequence>MGEPVPPRWAGQRLARAGHSGGAAASSRSSSARPPLGVAASDGDGAWLRADVLPERVWRQQQLLARRLRRGSTILRKQGFVGRVFVERCASLTTPALRSTWPVWYWGWAALGPAETAV</sequence>
<dbReference type="KEGG" id="ehx:EMIHUDRAFT_194107"/>
<accession>A0A0D3L0Z5</accession>
<keyword evidence="3" id="KW-1185">Reference proteome</keyword>
<dbReference type="HOGENOM" id="CLU_167896_0_0_1"/>
<reference evidence="2" key="2">
    <citation type="submission" date="2024-10" db="UniProtKB">
        <authorList>
            <consortium name="EnsemblProtists"/>
        </authorList>
    </citation>
    <scope>IDENTIFICATION</scope>
</reference>
<dbReference type="PaxDb" id="2903-EOD41680"/>
<evidence type="ECO:0000256" key="1">
    <source>
        <dbReference type="SAM" id="MobiDB-lite"/>
    </source>
</evidence>
<evidence type="ECO:0000313" key="3">
    <source>
        <dbReference type="Proteomes" id="UP000013827"/>
    </source>
</evidence>
<dbReference type="EnsemblProtists" id="EOD41680">
    <property type="protein sequence ID" value="EOD41680"/>
    <property type="gene ID" value="EMIHUDRAFT_194107"/>
</dbReference>